<dbReference type="PATRIC" id="fig|1379739.3.peg.548"/>
<dbReference type="GO" id="GO:0005829">
    <property type="term" value="C:cytosol"/>
    <property type="evidence" value="ECO:0007669"/>
    <property type="project" value="TreeGrafter"/>
</dbReference>
<evidence type="ECO:0000256" key="1">
    <source>
        <dbReference type="ARBA" id="ARBA00018672"/>
    </source>
</evidence>
<dbReference type="GO" id="GO:0032993">
    <property type="term" value="C:protein-DNA complex"/>
    <property type="evidence" value="ECO:0007669"/>
    <property type="project" value="TreeGrafter"/>
</dbReference>
<dbReference type="SUPFAM" id="SSF52172">
    <property type="entry name" value="CheY-like"/>
    <property type="match status" value="1"/>
</dbReference>
<evidence type="ECO:0000313" key="11">
    <source>
        <dbReference type="Proteomes" id="UP000032250"/>
    </source>
</evidence>
<dbReference type="EMBL" id="JXSU01000006">
    <property type="protein sequence ID" value="KIS25237.1"/>
    <property type="molecule type" value="Genomic_DNA"/>
</dbReference>
<evidence type="ECO:0000256" key="7">
    <source>
        <dbReference type="PROSITE-ProRule" id="PRU01091"/>
    </source>
</evidence>
<proteinExistence type="predicted"/>
<dbReference type="PANTHER" id="PTHR48111:SF43">
    <property type="entry name" value="STAGE 0 SPORULATION PROTEIN A HOMOLOG"/>
    <property type="match status" value="1"/>
</dbReference>
<evidence type="ECO:0000256" key="5">
    <source>
        <dbReference type="ARBA" id="ARBA00024867"/>
    </source>
</evidence>
<dbReference type="HOGENOM" id="CLU_000445_30_3_9"/>
<dbReference type="OrthoDB" id="9790442at2"/>
<dbReference type="Proteomes" id="UP000032250">
    <property type="component" value="Unassembled WGS sequence"/>
</dbReference>
<dbReference type="InterPro" id="IPR036388">
    <property type="entry name" value="WH-like_DNA-bd_sf"/>
</dbReference>
<feature type="domain" description="OmpR/PhoB-type" evidence="9">
    <location>
        <begin position="130"/>
        <end position="227"/>
    </location>
</feature>
<dbReference type="SMART" id="SM00862">
    <property type="entry name" value="Trans_reg_C"/>
    <property type="match status" value="1"/>
</dbReference>
<dbReference type="PROSITE" id="PS51755">
    <property type="entry name" value="OMPR_PHOB"/>
    <property type="match status" value="1"/>
</dbReference>
<feature type="modified residue" description="4-aspartylphosphate" evidence="6">
    <location>
        <position position="55"/>
    </location>
</feature>
<dbReference type="InterPro" id="IPR001789">
    <property type="entry name" value="Sig_transdc_resp-reg_receiver"/>
</dbReference>
<dbReference type="Gene3D" id="1.10.10.10">
    <property type="entry name" value="Winged helix-like DNA-binding domain superfamily/Winged helix DNA-binding domain"/>
    <property type="match status" value="1"/>
</dbReference>
<dbReference type="InterPro" id="IPR039420">
    <property type="entry name" value="WalR-like"/>
</dbReference>
<keyword evidence="4" id="KW-0804">Transcription</keyword>
<dbReference type="CDD" id="cd00383">
    <property type="entry name" value="trans_reg_C"/>
    <property type="match status" value="1"/>
</dbReference>
<protein>
    <recommendedName>
        <fullName evidence="1">Stage 0 sporulation protein A homolog</fullName>
    </recommendedName>
</protein>
<keyword evidence="6" id="KW-0597">Phosphoprotein</keyword>
<dbReference type="Pfam" id="PF00072">
    <property type="entry name" value="Response_reg"/>
    <property type="match status" value="1"/>
</dbReference>
<sequence>MNNTYKLLIIEDDKNMCEVLSNLLNKWEFEVDVCKDFEKIIECFLKYKPDVVLMDINLPVCDGFYWCKKIRQISKTPIIFVSSRDSNMEIVMAINNGGDDFIQKPFNSEVLIAKLQAIIRRTYEYKNEEAKVLKCDDLLLNLDNATLLYNEKSLELTKNEMLLLKTLMENKGKGVSRSKLMKKLWDDDIYVNENTLTVNINRLRNRLEKFGIKDLIVTQKGIGYIIL</sequence>
<comment type="caution">
    <text evidence="10">The sequence shown here is derived from an EMBL/GenBank/DDBJ whole genome shotgun (WGS) entry which is preliminary data.</text>
</comment>
<keyword evidence="2" id="KW-0805">Transcription regulation</keyword>
<name>A0A0D1BYU6_CLOBO</name>
<dbReference type="PANTHER" id="PTHR48111">
    <property type="entry name" value="REGULATOR OF RPOS"/>
    <property type="match status" value="1"/>
</dbReference>
<evidence type="ECO:0000259" key="9">
    <source>
        <dbReference type="PROSITE" id="PS51755"/>
    </source>
</evidence>
<evidence type="ECO:0000313" key="10">
    <source>
        <dbReference type="EMBL" id="KIS25237.1"/>
    </source>
</evidence>
<dbReference type="InterPro" id="IPR011006">
    <property type="entry name" value="CheY-like_superfamily"/>
</dbReference>
<dbReference type="Gene3D" id="3.40.50.2300">
    <property type="match status" value="1"/>
</dbReference>
<dbReference type="GO" id="GO:0006355">
    <property type="term" value="P:regulation of DNA-templated transcription"/>
    <property type="evidence" value="ECO:0007669"/>
    <property type="project" value="InterPro"/>
</dbReference>
<feature type="DNA-binding region" description="OmpR/PhoB-type" evidence="7">
    <location>
        <begin position="130"/>
        <end position="227"/>
    </location>
</feature>
<dbReference type="SMART" id="SM00448">
    <property type="entry name" value="REC"/>
    <property type="match status" value="1"/>
</dbReference>
<gene>
    <name evidence="10" type="ORF">N495_01250</name>
</gene>
<keyword evidence="3 7" id="KW-0238">DNA-binding</keyword>
<comment type="function">
    <text evidence="5">May play the central regulatory role in sporulation. It may be an element of the effector pathway responsible for the activation of sporulation genes in response to nutritional stress. Spo0A may act in concert with spo0H (a sigma factor) to control the expression of some genes that are critical to the sporulation process.</text>
</comment>
<dbReference type="RefSeq" id="WP_043030991.1">
    <property type="nucleotide sequence ID" value="NZ_JXSU01000006.1"/>
</dbReference>
<reference evidence="10 11" key="1">
    <citation type="submission" date="2014-06" db="EMBL/GenBank/DDBJ databases">
        <title>Genome characterization of distinct group I Clostridium botulinum lineages.</title>
        <authorList>
            <person name="Giordani F."/>
            <person name="Anselmo A."/>
            <person name="Fillo S."/>
            <person name="Palozzi A.M."/>
            <person name="Fortunato A."/>
            <person name="Gentile B."/>
            <person name="Ciammaruconi A."/>
            <person name="Anniballi F."/>
            <person name="De Medici D."/>
            <person name="Lista F."/>
        </authorList>
    </citation>
    <scope>NUCLEOTIDE SEQUENCE [LARGE SCALE GENOMIC DNA]</scope>
    <source>
        <strain evidence="10 11">B2 450</strain>
    </source>
</reference>
<feature type="domain" description="Response regulatory" evidence="8">
    <location>
        <begin position="6"/>
        <end position="119"/>
    </location>
</feature>
<dbReference type="GO" id="GO:0000976">
    <property type="term" value="F:transcription cis-regulatory region binding"/>
    <property type="evidence" value="ECO:0007669"/>
    <property type="project" value="TreeGrafter"/>
</dbReference>
<evidence type="ECO:0000256" key="4">
    <source>
        <dbReference type="ARBA" id="ARBA00023163"/>
    </source>
</evidence>
<dbReference type="Pfam" id="PF00486">
    <property type="entry name" value="Trans_reg_C"/>
    <property type="match status" value="1"/>
</dbReference>
<evidence type="ECO:0000256" key="3">
    <source>
        <dbReference type="ARBA" id="ARBA00023125"/>
    </source>
</evidence>
<dbReference type="AlphaFoldDB" id="A0A0D1BYU6"/>
<organism evidence="10 11">
    <name type="scientific">Clostridium botulinum B2 450</name>
    <dbReference type="NCBI Taxonomy" id="1379739"/>
    <lineage>
        <taxon>Bacteria</taxon>
        <taxon>Bacillati</taxon>
        <taxon>Bacillota</taxon>
        <taxon>Clostridia</taxon>
        <taxon>Eubacteriales</taxon>
        <taxon>Clostridiaceae</taxon>
        <taxon>Clostridium</taxon>
    </lineage>
</organism>
<dbReference type="PROSITE" id="PS50110">
    <property type="entry name" value="RESPONSE_REGULATORY"/>
    <property type="match status" value="1"/>
</dbReference>
<evidence type="ECO:0000256" key="2">
    <source>
        <dbReference type="ARBA" id="ARBA00023015"/>
    </source>
</evidence>
<evidence type="ECO:0000256" key="6">
    <source>
        <dbReference type="PROSITE-ProRule" id="PRU00169"/>
    </source>
</evidence>
<accession>A0A0D1BYU6</accession>
<evidence type="ECO:0000259" key="8">
    <source>
        <dbReference type="PROSITE" id="PS50110"/>
    </source>
</evidence>
<dbReference type="InterPro" id="IPR001867">
    <property type="entry name" value="OmpR/PhoB-type_DNA-bd"/>
</dbReference>
<dbReference type="GO" id="GO:0000156">
    <property type="term" value="F:phosphorelay response regulator activity"/>
    <property type="evidence" value="ECO:0007669"/>
    <property type="project" value="TreeGrafter"/>
</dbReference>